<dbReference type="PANTHER" id="PTHR20854">
    <property type="entry name" value="INOSITOL MONOPHOSPHATASE"/>
    <property type="match status" value="1"/>
</dbReference>
<dbReference type="Gene3D" id="3.40.190.80">
    <property type="match status" value="1"/>
</dbReference>
<dbReference type="GO" id="GO:0046854">
    <property type="term" value="P:phosphatidylinositol phosphate biosynthetic process"/>
    <property type="evidence" value="ECO:0007669"/>
    <property type="project" value="InterPro"/>
</dbReference>
<keyword evidence="6 7" id="KW-0460">Magnesium</keyword>
<evidence type="ECO:0000256" key="7">
    <source>
        <dbReference type="PIRSR" id="PIRSR600760-2"/>
    </source>
</evidence>
<dbReference type="PRINTS" id="PR00377">
    <property type="entry name" value="IMPHPHTASES"/>
</dbReference>
<dbReference type="AlphaFoldDB" id="A0A117MR10"/>
<feature type="binding site" evidence="7">
    <location>
        <position position="212"/>
    </location>
    <ligand>
        <name>Mg(2+)</name>
        <dbReference type="ChEBI" id="CHEBI:18420"/>
        <label>1</label>
        <note>catalytic</note>
    </ligand>
</feature>
<dbReference type="Proteomes" id="UP000053937">
    <property type="component" value="Unassembled WGS sequence"/>
</dbReference>
<dbReference type="GO" id="GO:0006020">
    <property type="term" value="P:inositol metabolic process"/>
    <property type="evidence" value="ECO:0007669"/>
    <property type="project" value="TreeGrafter"/>
</dbReference>
<dbReference type="Gene3D" id="3.30.540.10">
    <property type="entry name" value="Fructose-1,6-Bisphosphatase, subunit A, domain 1"/>
    <property type="match status" value="1"/>
</dbReference>
<evidence type="ECO:0000313" key="9">
    <source>
        <dbReference type="EMBL" id="KUL31044.1"/>
    </source>
</evidence>
<feature type="binding site" evidence="7">
    <location>
        <position position="85"/>
    </location>
    <ligand>
        <name>Mg(2+)</name>
        <dbReference type="ChEBI" id="CHEBI:18420"/>
        <label>1</label>
        <note>catalytic</note>
    </ligand>
</feature>
<dbReference type="GO" id="GO:0007165">
    <property type="term" value="P:signal transduction"/>
    <property type="evidence" value="ECO:0007669"/>
    <property type="project" value="TreeGrafter"/>
</dbReference>
<name>A0A117MR10_CHLLI</name>
<evidence type="ECO:0000256" key="3">
    <source>
        <dbReference type="ARBA" id="ARBA00009759"/>
    </source>
</evidence>
<comment type="caution">
    <text evidence="9">The sequence shown here is derived from an EMBL/GenBank/DDBJ whole genome shotgun (WGS) entry which is preliminary data.</text>
</comment>
<dbReference type="PANTHER" id="PTHR20854:SF4">
    <property type="entry name" value="INOSITOL-1-MONOPHOSPHATASE-RELATED"/>
    <property type="match status" value="1"/>
</dbReference>
<accession>A0A117MR10</accession>
<keyword evidence="4 7" id="KW-0479">Metal-binding</keyword>
<dbReference type="EC" id="3.1.3.25" evidence="8"/>
<comment type="catalytic activity">
    <reaction evidence="1 8">
        <text>a myo-inositol phosphate + H2O = myo-inositol + phosphate</text>
        <dbReference type="Rhea" id="RHEA:24056"/>
        <dbReference type="ChEBI" id="CHEBI:15377"/>
        <dbReference type="ChEBI" id="CHEBI:17268"/>
        <dbReference type="ChEBI" id="CHEBI:43474"/>
        <dbReference type="ChEBI" id="CHEBI:84139"/>
        <dbReference type="EC" id="3.1.3.25"/>
    </reaction>
</comment>
<evidence type="ECO:0000256" key="1">
    <source>
        <dbReference type="ARBA" id="ARBA00001033"/>
    </source>
</evidence>
<evidence type="ECO:0000256" key="8">
    <source>
        <dbReference type="RuleBase" id="RU364068"/>
    </source>
</evidence>
<evidence type="ECO:0000256" key="6">
    <source>
        <dbReference type="ARBA" id="ARBA00022842"/>
    </source>
</evidence>
<feature type="binding site" evidence="7">
    <location>
        <position position="86"/>
    </location>
    <ligand>
        <name>Mg(2+)</name>
        <dbReference type="ChEBI" id="CHEBI:18420"/>
        <label>1</label>
        <note>catalytic</note>
    </ligand>
</feature>
<dbReference type="SUPFAM" id="SSF56655">
    <property type="entry name" value="Carbohydrate phosphatase"/>
    <property type="match status" value="1"/>
</dbReference>
<keyword evidence="5 8" id="KW-0378">Hydrolase</keyword>
<dbReference type="OrthoDB" id="9772456at2"/>
<reference evidence="9 10" key="1">
    <citation type="submission" date="2015-10" db="EMBL/GenBank/DDBJ databases">
        <title>Draft Genome Sequence of Chlorobium limicola strain Frasassi Growing under Artificial Lighting in the Frasassi Cave System.</title>
        <authorList>
            <person name="Mansor M."/>
            <person name="Macalady J."/>
        </authorList>
    </citation>
    <scope>NUCLEOTIDE SEQUENCE [LARGE SCALE GENOMIC DNA]</scope>
    <source>
        <strain evidence="9 10">Frasassi</strain>
    </source>
</reference>
<feature type="binding site" evidence="7">
    <location>
        <position position="83"/>
    </location>
    <ligand>
        <name>Mg(2+)</name>
        <dbReference type="ChEBI" id="CHEBI:18420"/>
        <label>1</label>
        <note>catalytic</note>
    </ligand>
</feature>
<dbReference type="GO" id="GO:0046872">
    <property type="term" value="F:metal ion binding"/>
    <property type="evidence" value="ECO:0007669"/>
    <property type="project" value="UniProtKB-KW"/>
</dbReference>
<evidence type="ECO:0000256" key="2">
    <source>
        <dbReference type="ARBA" id="ARBA00001946"/>
    </source>
</evidence>
<keyword evidence="10" id="KW-1185">Reference proteome</keyword>
<gene>
    <name evidence="9" type="ORF">ASB62_03435</name>
</gene>
<proteinExistence type="inferred from homology"/>
<sequence length="267" mass="29066">MSRELDTAVKAAMAAGEITLGKFGELSSPEIMAKEFKDFVTEVDKACEAAISSLITASFPNDSLLCEEGTIANGSSGRTWIVDPLDGTLNFIHSFPVFSISIALCNPEGDILCGVVYQPLLRELFTAEKGCGAFLNGKAITVSSRTEREEFLVATGIPFKEYHYLESYMCMLKDVIRDSAGIRRAGSAAIDLAYTACGRFDGFWEYRLFPWDFAAGVLLVREAGGAVTDFGGNHNVFLRQSIIAGNATTHPMLLEKALDHFSEERSS</sequence>
<organism evidence="9 10">
    <name type="scientific">Chlorobium limicola</name>
    <dbReference type="NCBI Taxonomy" id="1092"/>
    <lineage>
        <taxon>Bacteria</taxon>
        <taxon>Pseudomonadati</taxon>
        <taxon>Chlorobiota</taxon>
        <taxon>Chlorobiia</taxon>
        <taxon>Chlorobiales</taxon>
        <taxon>Chlorobiaceae</taxon>
        <taxon>Chlorobium/Pelodictyon group</taxon>
        <taxon>Chlorobium</taxon>
    </lineage>
</organism>
<dbReference type="RefSeq" id="WP_059138636.1">
    <property type="nucleotide sequence ID" value="NZ_LMBR01000075.1"/>
</dbReference>
<feature type="binding site" evidence="7">
    <location>
        <position position="67"/>
    </location>
    <ligand>
        <name>Mg(2+)</name>
        <dbReference type="ChEBI" id="CHEBI:18420"/>
        <label>1</label>
        <note>catalytic</note>
    </ligand>
</feature>
<dbReference type="InterPro" id="IPR020550">
    <property type="entry name" value="Inositol_monophosphatase_CS"/>
</dbReference>
<dbReference type="EMBL" id="LMBR01000075">
    <property type="protein sequence ID" value="KUL31044.1"/>
    <property type="molecule type" value="Genomic_DNA"/>
</dbReference>
<protein>
    <recommendedName>
        <fullName evidence="8">Inositol-1-monophosphatase</fullName>
        <ecNumber evidence="8">3.1.3.25</ecNumber>
    </recommendedName>
</protein>
<dbReference type="FunFam" id="3.30.540.10:FF:000003">
    <property type="entry name" value="Inositol-1-monophosphatase"/>
    <property type="match status" value="1"/>
</dbReference>
<dbReference type="PROSITE" id="PS00629">
    <property type="entry name" value="IMP_1"/>
    <property type="match status" value="1"/>
</dbReference>
<comment type="cofactor">
    <cofactor evidence="2 7 8">
        <name>Mg(2+)</name>
        <dbReference type="ChEBI" id="CHEBI:18420"/>
    </cofactor>
</comment>
<dbReference type="GO" id="GO:0008934">
    <property type="term" value="F:inositol monophosphate 1-phosphatase activity"/>
    <property type="evidence" value="ECO:0007669"/>
    <property type="project" value="InterPro"/>
</dbReference>
<dbReference type="Pfam" id="PF00459">
    <property type="entry name" value="Inositol_P"/>
    <property type="match status" value="1"/>
</dbReference>
<evidence type="ECO:0000313" key="10">
    <source>
        <dbReference type="Proteomes" id="UP000053937"/>
    </source>
</evidence>
<dbReference type="InterPro" id="IPR000760">
    <property type="entry name" value="Inositol_monophosphatase-like"/>
</dbReference>
<dbReference type="PRINTS" id="PR01959">
    <property type="entry name" value="SBIMPHPHTASE"/>
</dbReference>
<evidence type="ECO:0000256" key="5">
    <source>
        <dbReference type="ARBA" id="ARBA00022801"/>
    </source>
</evidence>
<dbReference type="InterPro" id="IPR020583">
    <property type="entry name" value="Inositol_monoP_metal-BS"/>
</dbReference>
<dbReference type="PROSITE" id="PS00630">
    <property type="entry name" value="IMP_2"/>
    <property type="match status" value="1"/>
</dbReference>
<dbReference type="InterPro" id="IPR022337">
    <property type="entry name" value="Inositol_monophosphatase_SuhB"/>
</dbReference>
<evidence type="ECO:0000256" key="4">
    <source>
        <dbReference type="ARBA" id="ARBA00022723"/>
    </source>
</evidence>
<dbReference type="CDD" id="cd01639">
    <property type="entry name" value="IMPase"/>
    <property type="match status" value="1"/>
</dbReference>
<dbReference type="InterPro" id="IPR033942">
    <property type="entry name" value="IMPase"/>
</dbReference>
<comment type="similarity">
    <text evidence="3 8">Belongs to the inositol monophosphatase superfamily.</text>
</comment>